<accession>A0A367L6I4</accession>
<reference evidence="3 4" key="1">
    <citation type="journal article" date="2015" name="BMC Genomics">
        <title>Insights from the genome of Ophiocordyceps polyrhachis-furcata to pathogenicity and host specificity in insect fungi.</title>
        <authorList>
            <person name="Wichadakul D."/>
            <person name="Kobmoo N."/>
            <person name="Ingsriswang S."/>
            <person name="Tangphatsornruang S."/>
            <person name="Chantasingh D."/>
            <person name="Luangsa-ard J.J."/>
            <person name="Eurwilaichitr L."/>
        </authorList>
    </citation>
    <scope>NUCLEOTIDE SEQUENCE [LARGE SCALE GENOMIC DNA]</scope>
    <source>
        <strain evidence="3 4">BCC 54312</strain>
    </source>
</reference>
<evidence type="ECO:0000256" key="2">
    <source>
        <dbReference type="SAM" id="SignalP"/>
    </source>
</evidence>
<feature type="chain" id="PRO_5016900212" evidence="2">
    <location>
        <begin position="18"/>
        <end position="139"/>
    </location>
</feature>
<comment type="caution">
    <text evidence="3">The sequence shown here is derived from an EMBL/GenBank/DDBJ whole genome shotgun (WGS) entry which is preliminary data.</text>
</comment>
<dbReference type="AlphaFoldDB" id="A0A367L6I4"/>
<evidence type="ECO:0000313" key="4">
    <source>
        <dbReference type="Proteomes" id="UP000253664"/>
    </source>
</evidence>
<feature type="region of interest" description="Disordered" evidence="1">
    <location>
        <begin position="115"/>
        <end position="139"/>
    </location>
</feature>
<dbReference type="EMBL" id="LKCN02000013">
    <property type="protein sequence ID" value="RCI10040.1"/>
    <property type="molecule type" value="Genomic_DNA"/>
</dbReference>
<name>A0A367L6I4_9HYPO</name>
<keyword evidence="2" id="KW-0732">Signal</keyword>
<gene>
    <name evidence="3" type="ORF">L249_8742</name>
</gene>
<sequence>MMKLTLIFTLAMTGTLAAPTHETPTGEAARGPDLGIMRFTSGMTASSKGGLKCFIYWFDNFIDNPLRKIGGPLVCKILPNPLNWGECPENRDKYIDLYGDSCGERNLKSYEIAELARQQQQQQQQEQRSRPRPADLDGF</sequence>
<dbReference type="OrthoDB" id="4925893at2759"/>
<protein>
    <submittedName>
        <fullName evidence="3">Uncharacterized protein</fullName>
    </submittedName>
</protein>
<evidence type="ECO:0000313" key="3">
    <source>
        <dbReference type="EMBL" id="RCI10040.1"/>
    </source>
</evidence>
<organism evidence="3 4">
    <name type="scientific">Ophiocordyceps polyrhachis-furcata BCC 54312</name>
    <dbReference type="NCBI Taxonomy" id="1330021"/>
    <lineage>
        <taxon>Eukaryota</taxon>
        <taxon>Fungi</taxon>
        <taxon>Dikarya</taxon>
        <taxon>Ascomycota</taxon>
        <taxon>Pezizomycotina</taxon>
        <taxon>Sordariomycetes</taxon>
        <taxon>Hypocreomycetidae</taxon>
        <taxon>Hypocreales</taxon>
        <taxon>Ophiocordycipitaceae</taxon>
        <taxon>Ophiocordyceps</taxon>
    </lineage>
</organism>
<feature type="compositionally biased region" description="Basic and acidic residues" evidence="1">
    <location>
        <begin position="127"/>
        <end position="139"/>
    </location>
</feature>
<evidence type="ECO:0000256" key="1">
    <source>
        <dbReference type="SAM" id="MobiDB-lite"/>
    </source>
</evidence>
<proteinExistence type="predicted"/>
<dbReference type="Proteomes" id="UP000253664">
    <property type="component" value="Unassembled WGS sequence"/>
</dbReference>
<keyword evidence="4" id="KW-1185">Reference proteome</keyword>
<feature type="signal peptide" evidence="2">
    <location>
        <begin position="1"/>
        <end position="17"/>
    </location>
</feature>